<protein>
    <submittedName>
        <fullName evidence="1">Uncharacterized protein</fullName>
    </submittedName>
</protein>
<name>A0A4P7DAA0_9BURK</name>
<dbReference type="GeneID" id="39650244"/>
<proteinExistence type="predicted"/>
<dbReference type="Proteomes" id="UP000295727">
    <property type="component" value="Plasmid unnamed1"/>
</dbReference>
<dbReference type="EMBL" id="CP038152">
    <property type="protein sequence ID" value="QBR04045.1"/>
    <property type="molecule type" value="Genomic_DNA"/>
</dbReference>
<accession>A0A4P7DAA0</accession>
<organism evidence="1 2">
    <name type="scientific">Paraburkholderia pallida</name>
    <dbReference type="NCBI Taxonomy" id="2547399"/>
    <lineage>
        <taxon>Bacteria</taxon>
        <taxon>Pseudomonadati</taxon>
        <taxon>Pseudomonadota</taxon>
        <taxon>Betaproteobacteria</taxon>
        <taxon>Burkholderiales</taxon>
        <taxon>Burkholderiaceae</taxon>
        <taxon>Paraburkholderia</taxon>
    </lineage>
</organism>
<keyword evidence="2" id="KW-1185">Reference proteome</keyword>
<sequence length="185" mass="20981">MESCFSTYNGWQMSVTVEQRPDDTGKVWYYILPPVTYREFATDAPRQHEMGTHTVGRFRDIDRAFSAAFSDCAREIDREIDARARRGDRWSLQPSRHHQDTAMNKPYINMEAILDMFHEIARNAGNASSTADSLNWLAEFLAREHTTMNTPDWNGLVHVGAVLYLAQHSAKGIQQTGSEPAASES</sequence>
<reference evidence="1 2" key="1">
    <citation type="submission" date="2019-03" db="EMBL/GenBank/DDBJ databases">
        <title>Paraburkholderia sp. 7MH5, isolated from subtropical forest soil.</title>
        <authorList>
            <person name="Gao Z.-H."/>
            <person name="Qiu L.-H."/>
        </authorList>
    </citation>
    <scope>NUCLEOTIDE SEQUENCE [LARGE SCALE GENOMIC DNA]</scope>
    <source>
        <strain evidence="1 2">7MH5</strain>
        <plasmid evidence="1 2">unnamed1</plasmid>
    </source>
</reference>
<geneLocation type="plasmid" evidence="1 2">
    <name>unnamed1</name>
</geneLocation>
<evidence type="ECO:0000313" key="2">
    <source>
        <dbReference type="Proteomes" id="UP000295727"/>
    </source>
</evidence>
<dbReference type="KEGG" id="ppai:E1956_43440"/>
<dbReference type="AlphaFoldDB" id="A0A4P7DAA0"/>
<keyword evidence="1" id="KW-0614">Plasmid</keyword>
<gene>
    <name evidence="1" type="ORF">E1956_43440</name>
</gene>
<dbReference type="RefSeq" id="WP_134760049.1">
    <property type="nucleotide sequence ID" value="NZ_CP038152.1"/>
</dbReference>
<evidence type="ECO:0000313" key="1">
    <source>
        <dbReference type="EMBL" id="QBR04045.1"/>
    </source>
</evidence>